<dbReference type="Proteomes" id="UP000269945">
    <property type="component" value="Unassembled WGS sequence"/>
</dbReference>
<dbReference type="EMBL" id="CYRY02041744">
    <property type="protein sequence ID" value="VCX31582.1"/>
    <property type="molecule type" value="Genomic_DNA"/>
</dbReference>
<feature type="non-terminal residue" evidence="1">
    <location>
        <position position="1"/>
    </location>
</feature>
<sequence length="50" mass="5728">LPFGRNRHLPGRTCAWLLVPRVPQTRVLILRPLRSCIQVLERRSSLSGAH</sequence>
<name>A0A9X9Q674_GULGU</name>
<evidence type="ECO:0000313" key="2">
    <source>
        <dbReference type="Proteomes" id="UP000269945"/>
    </source>
</evidence>
<keyword evidence="2" id="KW-1185">Reference proteome</keyword>
<comment type="caution">
    <text evidence="1">The sequence shown here is derived from an EMBL/GenBank/DDBJ whole genome shotgun (WGS) entry which is preliminary data.</text>
</comment>
<accession>A0A9X9Q674</accession>
<evidence type="ECO:0000313" key="1">
    <source>
        <dbReference type="EMBL" id="VCX31582.1"/>
    </source>
</evidence>
<reference evidence="1 2" key="1">
    <citation type="submission" date="2018-10" db="EMBL/GenBank/DDBJ databases">
        <authorList>
            <person name="Ekblom R."/>
            <person name="Jareborg N."/>
        </authorList>
    </citation>
    <scope>NUCLEOTIDE SEQUENCE [LARGE SCALE GENOMIC DNA]</scope>
    <source>
        <tissue evidence="1">Muscle</tissue>
    </source>
</reference>
<proteinExistence type="predicted"/>
<protein>
    <submittedName>
        <fullName evidence="1">Uncharacterized protein</fullName>
    </submittedName>
</protein>
<gene>
    <name evidence="1" type="ORF">BN2614_LOCUS4</name>
</gene>
<dbReference type="AlphaFoldDB" id="A0A9X9Q674"/>
<organism evidence="1 2">
    <name type="scientific">Gulo gulo</name>
    <name type="common">Wolverine</name>
    <name type="synonym">Gluton</name>
    <dbReference type="NCBI Taxonomy" id="48420"/>
    <lineage>
        <taxon>Eukaryota</taxon>
        <taxon>Metazoa</taxon>
        <taxon>Chordata</taxon>
        <taxon>Craniata</taxon>
        <taxon>Vertebrata</taxon>
        <taxon>Euteleostomi</taxon>
        <taxon>Mammalia</taxon>
        <taxon>Eutheria</taxon>
        <taxon>Laurasiatheria</taxon>
        <taxon>Carnivora</taxon>
        <taxon>Caniformia</taxon>
        <taxon>Musteloidea</taxon>
        <taxon>Mustelidae</taxon>
        <taxon>Guloninae</taxon>
        <taxon>Gulo</taxon>
    </lineage>
</organism>